<keyword evidence="2" id="KW-1185">Reference proteome</keyword>
<proteinExistence type="predicted"/>
<evidence type="ECO:0008006" key="3">
    <source>
        <dbReference type="Google" id="ProtNLM"/>
    </source>
</evidence>
<dbReference type="Gene3D" id="3.40.50.150">
    <property type="entry name" value="Vaccinia Virus protein VP39"/>
    <property type="match status" value="1"/>
</dbReference>
<organism evidence="1 2">
    <name type="scientific">Mobilicoccus pelagius NBRC 104925</name>
    <dbReference type="NCBI Taxonomy" id="1089455"/>
    <lineage>
        <taxon>Bacteria</taxon>
        <taxon>Bacillati</taxon>
        <taxon>Actinomycetota</taxon>
        <taxon>Actinomycetes</taxon>
        <taxon>Micrococcales</taxon>
        <taxon>Dermatophilaceae</taxon>
        <taxon>Mobilicoccus</taxon>
    </lineage>
</organism>
<dbReference type="PANTHER" id="PTHR43591:SF24">
    <property type="entry name" value="2-METHOXY-6-POLYPRENYL-1,4-BENZOQUINOL METHYLASE, MITOCHONDRIAL"/>
    <property type="match status" value="1"/>
</dbReference>
<dbReference type="SUPFAM" id="SSF53335">
    <property type="entry name" value="S-adenosyl-L-methionine-dependent methyltransferases"/>
    <property type="match status" value="1"/>
</dbReference>
<dbReference type="CDD" id="cd02440">
    <property type="entry name" value="AdoMet_MTases"/>
    <property type="match status" value="1"/>
</dbReference>
<dbReference type="Proteomes" id="UP000004367">
    <property type="component" value="Unassembled WGS sequence"/>
</dbReference>
<sequence>MTPISAKDSTVAPAFDEVGLHYDRLTGMSPGYAAQLRSSARVLTGMLARRPAPGEEPLQIADLGCGSGASTSALLAALRETGSPFRVEGVDGSAGMLEAARAKEWPDSVSFTHAQAEDLPDAGTRYDAVFAAYLLRNVPDRDAFLHHVWRSLRPGGVLVVHDYGVAGRPLDVAAWTALSWGIIIPSAAIVTRKRPNLFTYLWRSVLEFDSDEQLQERLTRAGFTDVGLRPVPGWQSGMVRTLWGRRP</sequence>
<evidence type="ECO:0000313" key="2">
    <source>
        <dbReference type="Proteomes" id="UP000004367"/>
    </source>
</evidence>
<dbReference type="eggNOG" id="COG2226">
    <property type="taxonomic scope" value="Bacteria"/>
</dbReference>
<gene>
    <name evidence="1" type="ORF">MOPEL_135_00150</name>
</gene>
<dbReference type="InterPro" id="IPR029063">
    <property type="entry name" value="SAM-dependent_MTases_sf"/>
</dbReference>
<dbReference type="OrthoDB" id="9797252at2"/>
<comment type="caution">
    <text evidence="1">The sequence shown here is derived from an EMBL/GenBank/DDBJ whole genome shotgun (WGS) entry which is preliminary data.</text>
</comment>
<dbReference type="PANTHER" id="PTHR43591">
    <property type="entry name" value="METHYLTRANSFERASE"/>
    <property type="match status" value="1"/>
</dbReference>
<dbReference type="GO" id="GO:0008168">
    <property type="term" value="F:methyltransferase activity"/>
    <property type="evidence" value="ECO:0007669"/>
    <property type="project" value="TreeGrafter"/>
</dbReference>
<dbReference type="STRING" id="1089455.MOPEL_135_00150"/>
<dbReference type="EMBL" id="BAFE01000094">
    <property type="protein sequence ID" value="GAB49777.1"/>
    <property type="molecule type" value="Genomic_DNA"/>
</dbReference>
<reference evidence="1 2" key="1">
    <citation type="submission" date="2012-02" db="EMBL/GenBank/DDBJ databases">
        <title>Whole genome shotgun sequence of Mobilicoccus pelagius NBRC 104925.</title>
        <authorList>
            <person name="Yoshida Y."/>
            <person name="Hosoyama A."/>
            <person name="Tsuchikane K."/>
            <person name="Katsumata H."/>
            <person name="Yamazaki S."/>
            <person name="Fujita N."/>
        </authorList>
    </citation>
    <scope>NUCLEOTIDE SEQUENCE [LARGE SCALE GENOMIC DNA]</scope>
    <source>
        <strain evidence="1 2">NBRC 104925</strain>
    </source>
</reference>
<name>H5UVL9_9MICO</name>
<dbReference type="RefSeq" id="WP_009483620.1">
    <property type="nucleotide sequence ID" value="NZ_BAFE01000094.1"/>
</dbReference>
<dbReference type="Pfam" id="PF01209">
    <property type="entry name" value="Ubie_methyltran"/>
    <property type="match status" value="1"/>
</dbReference>
<accession>H5UVL9</accession>
<dbReference type="AlphaFoldDB" id="H5UVL9"/>
<evidence type="ECO:0000313" key="1">
    <source>
        <dbReference type="EMBL" id="GAB49777.1"/>
    </source>
</evidence>
<protein>
    <recommendedName>
        <fullName evidence="3">Methyltransferase</fullName>
    </recommendedName>
</protein>